<dbReference type="Proteomes" id="UP000297245">
    <property type="component" value="Unassembled WGS sequence"/>
</dbReference>
<reference evidence="2 3" key="1">
    <citation type="journal article" date="2019" name="Nat. Ecol. Evol.">
        <title>Megaphylogeny resolves global patterns of mushroom evolution.</title>
        <authorList>
            <person name="Varga T."/>
            <person name="Krizsan K."/>
            <person name="Foldi C."/>
            <person name="Dima B."/>
            <person name="Sanchez-Garcia M."/>
            <person name="Sanchez-Ramirez S."/>
            <person name="Szollosi G.J."/>
            <person name="Szarkandi J.G."/>
            <person name="Papp V."/>
            <person name="Albert L."/>
            <person name="Andreopoulos W."/>
            <person name="Angelini C."/>
            <person name="Antonin V."/>
            <person name="Barry K.W."/>
            <person name="Bougher N.L."/>
            <person name="Buchanan P."/>
            <person name="Buyck B."/>
            <person name="Bense V."/>
            <person name="Catcheside P."/>
            <person name="Chovatia M."/>
            <person name="Cooper J."/>
            <person name="Damon W."/>
            <person name="Desjardin D."/>
            <person name="Finy P."/>
            <person name="Geml J."/>
            <person name="Haridas S."/>
            <person name="Hughes K."/>
            <person name="Justo A."/>
            <person name="Karasinski D."/>
            <person name="Kautmanova I."/>
            <person name="Kiss B."/>
            <person name="Kocsube S."/>
            <person name="Kotiranta H."/>
            <person name="LaButti K.M."/>
            <person name="Lechner B.E."/>
            <person name="Liimatainen K."/>
            <person name="Lipzen A."/>
            <person name="Lukacs Z."/>
            <person name="Mihaltcheva S."/>
            <person name="Morgado L.N."/>
            <person name="Niskanen T."/>
            <person name="Noordeloos M.E."/>
            <person name="Ohm R.A."/>
            <person name="Ortiz-Santana B."/>
            <person name="Ovrebo C."/>
            <person name="Racz N."/>
            <person name="Riley R."/>
            <person name="Savchenko A."/>
            <person name="Shiryaev A."/>
            <person name="Soop K."/>
            <person name="Spirin V."/>
            <person name="Szebenyi C."/>
            <person name="Tomsovsky M."/>
            <person name="Tulloss R.E."/>
            <person name="Uehling J."/>
            <person name="Grigoriev I.V."/>
            <person name="Vagvolgyi C."/>
            <person name="Papp T."/>
            <person name="Martin F.M."/>
            <person name="Miettinen O."/>
            <person name="Hibbett D.S."/>
            <person name="Nagy L.G."/>
        </authorList>
    </citation>
    <scope>NUCLEOTIDE SEQUENCE [LARGE SCALE GENOMIC DNA]</scope>
    <source>
        <strain evidence="2 3">CBS 962.96</strain>
    </source>
</reference>
<keyword evidence="1" id="KW-0812">Transmembrane</keyword>
<feature type="transmembrane region" description="Helical" evidence="1">
    <location>
        <begin position="291"/>
        <end position="316"/>
    </location>
</feature>
<proteinExistence type="predicted"/>
<name>A0A4S8LH43_DENBC</name>
<organism evidence="2 3">
    <name type="scientific">Dendrothele bispora (strain CBS 962.96)</name>
    <dbReference type="NCBI Taxonomy" id="1314807"/>
    <lineage>
        <taxon>Eukaryota</taxon>
        <taxon>Fungi</taxon>
        <taxon>Dikarya</taxon>
        <taxon>Basidiomycota</taxon>
        <taxon>Agaricomycotina</taxon>
        <taxon>Agaricomycetes</taxon>
        <taxon>Agaricomycetidae</taxon>
        <taxon>Agaricales</taxon>
        <taxon>Agaricales incertae sedis</taxon>
        <taxon>Dendrothele</taxon>
    </lineage>
</organism>
<evidence type="ECO:0000256" key="1">
    <source>
        <dbReference type="SAM" id="Phobius"/>
    </source>
</evidence>
<gene>
    <name evidence="2" type="ORF">K435DRAFT_803573</name>
</gene>
<sequence>MDDRTLFDLNTYHIGPSSQCVETATIRNGIAVFPNEMGVVAIFGVPSLSPLRSLKLDNVMALEIEMGCLITGVFSIEDLDSITSKTPRQDGWLFNNDGNETGAALDSTANVASSPSPLDFETFDPVMGNCTSKLRERLNLTEWSDIDSVDTCNLLGLGGTEFLVTFTTPEQNTLMPLWMETTHLSFRSMAMTGSLSVPIRLVERHPISSHMSNIRATGIGSGSGGAMLMGWERKNPIDFRNGSLVAKWGGQVGASHILESLEYNGWAAISSPEMMINSTGGTIGTCYDTPYFAGFIPLLTAAVFVVLWTLCLLVTFHLTGSKDVEYLYGGLTPFWGVVSPHTNAEDTLLSWQNKPETHLEVVQQGQPLLSGDGTAARYVRSGSSFF</sequence>
<protein>
    <submittedName>
        <fullName evidence="2">Uncharacterized protein</fullName>
    </submittedName>
</protein>
<dbReference type="AlphaFoldDB" id="A0A4S8LH43"/>
<evidence type="ECO:0000313" key="3">
    <source>
        <dbReference type="Proteomes" id="UP000297245"/>
    </source>
</evidence>
<keyword evidence="1" id="KW-1133">Transmembrane helix</keyword>
<accession>A0A4S8LH43</accession>
<keyword evidence="1" id="KW-0472">Membrane</keyword>
<dbReference type="OrthoDB" id="3042404at2759"/>
<keyword evidence="3" id="KW-1185">Reference proteome</keyword>
<dbReference type="EMBL" id="ML179412">
    <property type="protein sequence ID" value="THU88349.1"/>
    <property type="molecule type" value="Genomic_DNA"/>
</dbReference>
<evidence type="ECO:0000313" key="2">
    <source>
        <dbReference type="EMBL" id="THU88349.1"/>
    </source>
</evidence>